<gene>
    <name evidence="2" type="ORF">TK50_00610</name>
</gene>
<name>A0A0D0VU31_9ACTN</name>
<dbReference type="InterPro" id="IPR012869">
    <property type="entry name" value="RHH_5"/>
</dbReference>
<dbReference type="AlphaFoldDB" id="A0A0D0VU31"/>
<dbReference type="RefSeq" id="WP_043960822.1">
    <property type="nucleotide sequence ID" value="NZ_JBEZEN010000003.1"/>
</dbReference>
<evidence type="ECO:0000259" key="1">
    <source>
        <dbReference type="Pfam" id="PF07878"/>
    </source>
</evidence>
<dbReference type="PATRIC" id="fig|47853.6.peg.135"/>
<accession>A0A0D0VU31</accession>
<protein>
    <recommendedName>
        <fullName evidence="1">CopG-like ribbon-helix-helix domain-containing protein</fullName>
    </recommendedName>
</protein>
<evidence type="ECO:0000313" key="3">
    <source>
        <dbReference type="Proteomes" id="UP000032254"/>
    </source>
</evidence>
<dbReference type="Pfam" id="PF07878">
    <property type="entry name" value="RHH_5"/>
    <property type="match status" value="1"/>
</dbReference>
<sequence>MAARKITVTLPEELVEALGAAASEDGVPLSRLVASAAESELRRRVGRRLVAEWQAEHGAFTVEELAAARAEMAAADAQALGVAGQAAA</sequence>
<proteinExistence type="predicted"/>
<dbReference type="EMBL" id="JXSX01000001">
    <property type="protein sequence ID" value="KIR64258.1"/>
    <property type="molecule type" value="Genomic_DNA"/>
</dbReference>
<keyword evidence="3" id="KW-1185">Reference proteome</keyword>
<dbReference type="OrthoDB" id="3827902at2"/>
<feature type="domain" description="CopG-like ribbon-helix-helix" evidence="1">
    <location>
        <begin position="6"/>
        <end position="43"/>
    </location>
</feature>
<evidence type="ECO:0000313" key="2">
    <source>
        <dbReference type="EMBL" id="KIR64258.1"/>
    </source>
</evidence>
<dbReference type="GeneID" id="301302687"/>
<reference evidence="2 3" key="1">
    <citation type="submission" date="2015-01" db="EMBL/GenBank/DDBJ databases">
        <title>Sequencing and annotation of Micromonospora carbonacea strain JXNU-1 genome.</title>
        <authorList>
            <person name="Long Z."/>
            <person name="Huang Y."/>
            <person name="Jiang Y."/>
        </authorList>
    </citation>
    <scope>NUCLEOTIDE SEQUENCE [LARGE SCALE GENOMIC DNA]</scope>
    <source>
        <strain evidence="2 3">JXNU-1</strain>
    </source>
</reference>
<organism evidence="2 3">
    <name type="scientific">Micromonospora haikouensis</name>
    <dbReference type="NCBI Taxonomy" id="686309"/>
    <lineage>
        <taxon>Bacteria</taxon>
        <taxon>Bacillati</taxon>
        <taxon>Actinomycetota</taxon>
        <taxon>Actinomycetes</taxon>
        <taxon>Micromonosporales</taxon>
        <taxon>Micromonosporaceae</taxon>
        <taxon>Micromonospora</taxon>
    </lineage>
</organism>
<comment type="caution">
    <text evidence="2">The sequence shown here is derived from an EMBL/GenBank/DDBJ whole genome shotgun (WGS) entry which is preliminary data.</text>
</comment>
<dbReference type="Proteomes" id="UP000032254">
    <property type="component" value="Unassembled WGS sequence"/>
</dbReference>